<reference evidence="11 12" key="1">
    <citation type="submission" date="2017-06" db="EMBL/GenBank/DDBJ databases">
        <authorList>
            <person name="Kim H.J."/>
            <person name="Triplett B.A."/>
        </authorList>
    </citation>
    <scope>NUCLEOTIDE SEQUENCE [LARGE SCALE GENOMIC DNA]</scope>
    <source>
        <strain evidence="11 12">DSM 29052</strain>
    </source>
</reference>
<organism evidence="11 12">
    <name type="scientific">Puniceibacterium sediminis</name>
    <dbReference type="NCBI Taxonomy" id="1608407"/>
    <lineage>
        <taxon>Bacteria</taxon>
        <taxon>Pseudomonadati</taxon>
        <taxon>Pseudomonadota</taxon>
        <taxon>Alphaproteobacteria</taxon>
        <taxon>Rhodobacterales</taxon>
        <taxon>Paracoccaceae</taxon>
        <taxon>Puniceibacterium</taxon>
    </lineage>
</organism>
<dbReference type="EMBL" id="FZNN01000001">
    <property type="protein sequence ID" value="SNR27424.1"/>
    <property type="molecule type" value="Genomic_DNA"/>
</dbReference>
<dbReference type="GO" id="GO:0022857">
    <property type="term" value="F:transmembrane transporter activity"/>
    <property type="evidence" value="ECO:0007669"/>
    <property type="project" value="UniProtKB-UniRule"/>
</dbReference>
<proteinExistence type="inferred from homology"/>
<keyword evidence="5 9" id="KW-0812">Transmembrane</keyword>
<feature type="transmembrane region" description="Helical" evidence="9">
    <location>
        <begin position="42"/>
        <end position="62"/>
    </location>
</feature>
<dbReference type="PANTHER" id="PTHR35011:SF10">
    <property type="entry name" value="TRAP TRANSPORTER SMALL PERMEASE PROTEIN"/>
    <property type="match status" value="1"/>
</dbReference>
<comment type="subunit">
    <text evidence="9">The complex comprises the extracytoplasmic solute receptor protein and the two transmembrane proteins.</text>
</comment>
<dbReference type="GO" id="GO:0015740">
    <property type="term" value="P:C4-dicarboxylate transport"/>
    <property type="evidence" value="ECO:0007669"/>
    <property type="project" value="TreeGrafter"/>
</dbReference>
<gene>
    <name evidence="11" type="ORF">SAMN06265370_101377</name>
</gene>
<feature type="transmembrane region" description="Helical" evidence="9">
    <location>
        <begin position="83"/>
        <end position="104"/>
    </location>
</feature>
<evidence type="ECO:0000256" key="1">
    <source>
        <dbReference type="ARBA" id="ARBA00004429"/>
    </source>
</evidence>
<dbReference type="InterPro" id="IPR007387">
    <property type="entry name" value="TRAP_DctQ"/>
</dbReference>
<dbReference type="GO" id="GO:0005886">
    <property type="term" value="C:plasma membrane"/>
    <property type="evidence" value="ECO:0007669"/>
    <property type="project" value="UniProtKB-SubCell"/>
</dbReference>
<feature type="transmembrane region" description="Helical" evidence="9">
    <location>
        <begin position="12"/>
        <end position="30"/>
    </location>
</feature>
<keyword evidence="7 9" id="KW-0472">Membrane</keyword>
<dbReference type="Pfam" id="PF04290">
    <property type="entry name" value="DctQ"/>
    <property type="match status" value="1"/>
</dbReference>
<dbReference type="PANTHER" id="PTHR35011">
    <property type="entry name" value="2,3-DIKETO-L-GULONATE TRAP TRANSPORTER SMALL PERMEASE PROTEIN YIAM"/>
    <property type="match status" value="1"/>
</dbReference>
<dbReference type="OrthoDB" id="6385730at2"/>
<dbReference type="InterPro" id="IPR055348">
    <property type="entry name" value="DctQ"/>
</dbReference>
<keyword evidence="4 9" id="KW-0997">Cell inner membrane</keyword>
<evidence type="ECO:0000256" key="6">
    <source>
        <dbReference type="ARBA" id="ARBA00022989"/>
    </source>
</evidence>
<keyword evidence="3" id="KW-1003">Cell membrane</keyword>
<evidence type="ECO:0000256" key="9">
    <source>
        <dbReference type="RuleBase" id="RU369079"/>
    </source>
</evidence>
<feature type="transmembrane region" description="Helical" evidence="9">
    <location>
        <begin position="130"/>
        <end position="149"/>
    </location>
</feature>
<protein>
    <recommendedName>
        <fullName evidence="9">TRAP transporter small permease protein</fullName>
    </recommendedName>
</protein>
<evidence type="ECO:0000256" key="3">
    <source>
        <dbReference type="ARBA" id="ARBA00022475"/>
    </source>
</evidence>
<dbReference type="Proteomes" id="UP000198417">
    <property type="component" value="Unassembled WGS sequence"/>
</dbReference>
<evidence type="ECO:0000313" key="11">
    <source>
        <dbReference type="EMBL" id="SNR27424.1"/>
    </source>
</evidence>
<accession>A0A238V058</accession>
<feature type="domain" description="Tripartite ATP-independent periplasmic transporters DctQ component" evidence="10">
    <location>
        <begin position="22"/>
        <end position="152"/>
    </location>
</feature>
<keyword evidence="12" id="KW-1185">Reference proteome</keyword>
<evidence type="ECO:0000256" key="5">
    <source>
        <dbReference type="ARBA" id="ARBA00022692"/>
    </source>
</evidence>
<comment type="similarity">
    <text evidence="8 9">Belongs to the TRAP transporter small permease family.</text>
</comment>
<dbReference type="AlphaFoldDB" id="A0A238V058"/>
<keyword evidence="2 9" id="KW-0813">Transport</keyword>
<sequence>MLRRIEQLLLDLAVAAVIGLGVLITATVLLRVCFNSGVPDAIVMVRELMVAAIVLPLAVTTAQRAHIAVEFVSNHLSENGQKALVVLGSVAGLFALAPLIYAGWREAAHAMTSGGFFFGELMLPKWPGRVIFLIGMSFCWLRLLLMVVADFKAMWHGEPLAETAYGTEG</sequence>
<evidence type="ECO:0000313" key="12">
    <source>
        <dbReference type="Proteomes" id="UP000198417"/>
    </source>
</evidence>
<evidence type="ECO:0000259" key="10">
    <source>
        <dbReference type="Pfam" id="PF04290"/>
    </source>
</evidence>
<evidence type="ECO:0000256" key="4">
    <source>
        <dbReference type="ARBA" id="ARBA00022519"/>
    </source>
</evidence>
<dbReference type="RefSeq" id="WP_089268804.1">
    <property type="nucleotide sequence ID" value="NZ_FZNN01000001.1"/>
</dbReference>
<name>A0A238V058_9RHOB</name>
<comment type="subcellular location">
    <subcellularLocation>
        <location evidence="1 9">Cell inner membrane</location>
        <topology evidence="1 9">Multi-pass membrane protein</topology>
    </subcellularLocation>
</comment>
<evidence type="ECO:0000256" key="7">
    <source>
        <dbReference type="ARBA" id="ARBA00023136"/>
    </source>
</evidence>
<evidence type="ECO:0000256" key="8">
    <source>
        <dbReference type="ARBA" id="ARBA00038436"/>
    </source>
</evidence>
<evidence type="ECO:0000256" key="2">
    <source>
        <dbReference type="ARBA" id="ARBA00022448"/>
    </source>
</evidence>
<keyword evidence="6 9" id="KW-1133">Transmembrane helix</keyword>
<comment type="function">
    <text evidence="9">Part of the tripartite ATP-independent periplasmic (TRAP) transport system.</text>
</comment>